<dbReference type="SUPFAM" id="SSF48600">
    <property type="entry name" value="Chorismate mutase II"/>
    <property type="match status" value="1"/>
</dbReference>
<evidence type="ECO:0000313" key="5">
    <source>
        <dbReference type="Proteomes" id="UP001201449"/>
    </source>
</evidence>
<evidence type="ECO:0000256" key="2">
    <source>
        <dbReference type="ARBA" id="ARBA00022679"/>
    </source>
</evidence>
<dbReference type="Gene3D" id="1.20.59.10">
    <property type="entry name" value="Chorismate mutase"/>
    <property type="match status" value="1"/>
</dbReference>
<gene>
    <name evidence="4" type="ORF">L0U89_03370</name>
</gene>
<protein>
    <recommendedName>
        <fullName evidence="1">chorismate mutase</fullName>
        <ecNumber evidence="1">5.4.99.5</ecNumber>
    </recommendedName>
</protein>
<dbReference type="Proteomes" id="UP001201449">
    <property type="component" value="Unassembled WGS sequence"/>
</dbReference>
<dbReference type="InterPro" id="IPR036979">
    <property type="entry name" value="CM_dom_sf"/>
</dbReference>
<dbReference type="SUPFAM" id="SSF51569">
    <property type="entry name" value="Aldolase"/>
    <property type="match status" value="1"/>
</dbReference>
<dbReference type="InterPro" id="IPR052899">
    <property type="entry name" value="Class-I_DAHP_synthase"/>
</dbReference>
<keyword evidence="5" id="KW-1185">Reference proteome</keyword>
<dbReference type="PROSITE" id="PS51168">
    <property type="entry name" value="CHORISMATE_MUT_2"/>
    <property type="match status" value="1"/>
</dbReference>
<dbReference type="InterPro" id="IPR006218">
    <property type="entry name" value="DAHP1/KDSA"/>
</dbReference>
<keyword evidence="2" id="KW-0808">Transferase</keyword>
<dbReference type="InterPro" id="IPR036263">
    <property type="entry name" value="Chorismate_II_sf"/>
</dbReference>
<dbReference type="Pfam" id="PF01817">
    <property type="entry name" value="CM_2"/>
    <property type="match status" value="1"/>
</dbReference>
<dbReference type="Pfam" id="PF00793">
    <property type="entry name" value="DAHP_synth_1"/>
    <property type="match status" value="1"/>
</dbReference>
<dbReference type="PANTHER" id="PTHR43018:SF1">
    <property type="entry name" value="PROTEIN AROA(G)"/>
    <property type="match status" value="1"/>
</dbReference>
<sequence>MNLKPLLSENQANKPLVIAGPCSVETPEQLDRTVAGLVEAGIKIIRGGVWKPRTRPGSFEGVGDIALSWIVDVKNRHDVKFAVEVASARHVEQALGHGIDVLWIGARSTVNPFTVQEIADSLKGVDIPVLVKNPVNADIGLWIGALERINKAGIERLAAIHRGFSNFNEKLYRNSPMWQIPIELKTRFPELPIINDPSHISGQRHLVLGIAQMALDLNFDGLIIESHVDPDAAWSDAAQQLTPGDLSTLLRSLHLRSGFSPNPKFASQLEFLREKVDDIDRQLLETLSRRMHLVEQAGEYKKENNVAIFQLERWREIFESRPDWAKSLKLDPAFVREIFQLIHAQSIDVQERILGKKD</sequence>
<dbReference type="InterPro" id="IPR002701">
    <property type="entry name" value="CM_II_prokaryot"/>
</dbReference>
<dbReference type="EC" id="5.4.99.5" evidence="1"/>
<feature type="domain" description="Chorismate mutase" evidence="3">
    <location>
        <begin position="263"/>
        <end position="354"/>
    </location>
</feature>
<dbReference type="EMBL" id="JAKEVZ010000002">
    <property type="protein sequence ID" value="MCF1750097.1"/>
    <property type="molecule type" value="Genomic_DNA"/>
</dbReference>
<accession>A0ABS9BR08</accession>
<dbReference type="SMART" id="SM00830">
    <property type="entry name" value="CM_2"/>
    <property type="match status" value="1"/>
</dbReference>
<dbReference type="RefSeq" id="WP_234860225.1">
    <property type="nucleotide sequence ID" value="NZ_JAKEVZ010000002.1"/>
</dbReference>
<name>A0ABS9BR08_9BACT</name>
<reference evidence="4 5" key="1">
    <citation type="submission" date="2022-01" db="EMBL/GenBank/DDBJ databases">
        <title>Mariniradius saccharolyticus sp. nov., isolated from sediment of a river.</title>
        <authorList>
            <person name="Liu H."/>
        </authorList>
    </citation>
    <scope>NUCLEOTIDE SEQUENCE [LARGE SCALE GENOMIC DNA]</scope>
    <source>
        <strain evidence="4 5">RY-2</strain>
    </source>
</reference>
<evidence type="ECO:0000259" key="3">
    <source>
        <dbReference type="PROSITE" id="PS51168"/>
    </source>
</evidence>
<evidence type="ECO:0000256" key="1">
    <source>
        <dbReference type="ARBA" id="ARBA00012404"/>
    </source>
</evidence>
<evidence type="ECO:0000313" key="4">
    <source>
        <dbReference type="EMBL" id="MCF1750097.1"/>
    </source>
</evidence>
<comment type="caution">
    <text evidence="4">The sequence shown here is derived from an EMBL/GenBank/DDBJ whole genome shotgun (WGS) entry which is preliminary data.</text>
</comment>
<dbReference type="Gene3D" id="3.20.20.70">
    <property type="entry name" value="Aldolase class I"/>
    <property type="match status" value="1"/>
</dbReference>
<dbReference type="PANTHER" id="PTHR43018">
    <property type="entry name" value="PHOSPHO-2-DEHYDRO-3-DEOXYHEPTONATE ALDOLASE"/>
    <property type="match status" value="1"/>
</dbReference>
<organism evidence="4 5">
    <name type="scientific">Mariniradius sediminis</name>
    <dbReference type="NCBI Taxonomy" id="2909237"/>
    <lineage>
        <taxon>Bacteria</taxon>
        <taxon>Pseudomonadati</taxon>
        <taxon>Bacteroidota</taxon>
        <taxon>Cytophagia</taxon>
        <taxon>Cytophagales</taxon>
        <taxon>Cyclobacteriaceae</taxon>
        <taxon>Mariniradius</taxon>
    </lineage>
</organism>
<proteinExistence type="predicted"/>
<dbReference type="InterPro" id="IPR013785">
    <property type="entry name" value="Aldolase_TIM"/>
</dbReference>